<feature type="compositionally biased region" description="Pro residues" evidence="1">
    <location>
        <begin position="910"/>
        <end position="925"/>
    </location>
</feature>
<feature type="region of interest" description="Disordered" evidence="1">
    <location>
        <begin position="701"/>
        <end position="971"/>
    </location>
</feature>
<feature type="region of interest" description="Disordered" evidence="1">
    <location>
        <begin position="1133"/>
        <end position="1157"/>
    </location>
</feature>
<proteinExistence type="predicted"/>
<feature type="compositionally biased region" description="Polar residues" evidence="1">
    <location>
        <begin position="873"/>
        <end position="888"/>
    </location>
</feature>
<feature type="compositionally biased region" description="Pro residues" evidence="1">
    <location>
        <begin position="836"/>
        <end position="871"/>
    </location>
</feature>
<evidence type="ECO:0000313" key="3">
    <source>
        <dbReference type="Proteomes" id="UP000179807"/>
    </source>
</evidence>
<dbReference type="AlphaFoldDB" id="A0A1J4JP88"/>
<dbReference type="GeneID" id="94843066"/>
<feature type="region of interest" description="Disordered" evidence="1">
    <location>
        <begin position="993"/>
        <end position="1097"/>
    </location>
</feature>
<feature type="compositionally biased region" description="Low complexity" evidence="1">
    <location>
        <begin position="705"/>
        <end position="730"/>
    </location>
</feature>
<feature type="compositionally biased region" description="Low complexity" evidence="1">
    <location>
        <begin position="898"/>
        <end position="909"/>
    </location>
</feature>
<dbReference type="VEuPathDB" id="TrichDB:TRFO_32183"/>
<keyword evidence="3" id="KW-1185">Reference proteome</keyword>
<feature type="compositionally biased region" description="Polar residues" evidence="1">
    <location>
        <begin position="794"/>
        <end position="816"/>
    </location>
</feature>
<feature type="compositionally biased region" description="Pro residues" evidence="1">
    <location>
        <begin position="773"/>
        <end position="787"/>
    </location>
</feature>
<sequence length="1157" mass="128455">MNFVISSESKSLSYLKNSNTSMSVDNDILHALKDQVDIYNEIPMICQWVDKLSKSKHKNKRIFLVTETTIYLLGKKAFSKKITLSKQFNFFKMSRISFIDYKELRFEFGNTMFSVIHPEVQSMSVLLLHHLYSLMKVNELPKIDYPEKITQIFTPNPAIRFLAKSSLEGNKISHEDADKIRSYFEKTQTEFTASHFQGILKQFGLLLSCVEFLTTCSTLNIDIEVDASLAKILAGFILSNSTFTEIIFSAPIKGDLSSFAAGFAREPRHPLKYLTFTNFVMNENTINSVSKIINEQSLKKLTITSCLQESTAKRFFSKLEDIQKFRHIKEIDFSFTEKIYVKDLVPLLTNVKILNLQTCSIEVCQFLEKLEDYHVLKIETVDLTGNLGKEPFKNFKQFPPSLHNIILDEIDWNINCFIELFHALMKHEPGVAEFNLSFMNTSFKRPEWTKFFETINKSNNAKLTNLNWSNNNVDANFFKWIKTLSSLYSLNISGCIEDDPKIKPIFSQFIEGVFTLRELIIDSYGNVDMGRQTAKALILSIRKNYSFESLSLHDQPIGDDNYRELAEALMINRRIKKLDITFLDVKDWNTILFFFQTLEARGPSITIPYPDEVIQSFKEGSKIKDDFIVKIKESYNIVKNGNKEIKPPIQLITFADPNGNIPVEEEEAKPVPITQLNYNAKKLGGQIASKGVSMLSNISNSPYPSNTSSLTGISTGSEITTSSTASSIGSDGLAKPMKLTGSQLPPQPMEIQPNIVPPSSMTPRKDDFYGDLEPPPKLNPFSFPPSPQSSSNNIHTDNSSPTLSQITSSPSKQSGYNDLPPPPSQTTNYANLSSDLPPPPSQSSFLPPPPFQSSNLPPPPIQTSNLPPLPQPYTETSVQNNNMGQSMNFDFPIKPSHSTQNPPSLNLSSLPPPPSQTLDLPPPPSQTINQFQNEFPPLPGAINQSSTTPVNLPPPPSIFSNSNLNPQQQKTSIDLPPPPINISPISNLPNLPPLPGISSSSPATVHGNNNSLSNNFPGGLQQPIGISPLPSLSDLPCFQGTSQPSPIAIPNFPPLPQTSNINNLPPPPGINMTTPSLNFPPPPSSTQMDPSNGIPPPPLSTGFGGFMQPQPLSTNNPGLQQQQPNIISQFSFSPMQFDLPPPPGVTPVVNLPPPPTF</sequence>
<feature type="compositionally biased region" description="Pro residues" evidence="1">
    <location>
        <begin position="1139"/>
        <end position="1157"/>
    </location>
</feature>
<gene>
    <name evidence="2" type="ORF">TRFO_32183</name>
</gene>
<feature type="compositionally biased region" description="Polar residues" evidence="1">
    <location>
        <begin position="1006"/>
        <end position="1016"/>
    </location>
</feature>
<dbReference type="Proteomes" id="UP000179807">
    <property type="component" value="Unassembled WGS sequence"/>
</dbReference>
<comment type="caution">
    <text evidence="2">The sequence shown here is derived from an EMBL/GenBank/DDBJ whole genome shotgun (WGS) entry which is preliminary data.</text>
</comment>
<dbReference type="Gene3D" id="3.80.10.10">
    <property type="entry name" value="Ribonuclease Inhibitor"/>
    <property type="match status" value="1"/>
</dbReference>
<dbReference type="OrthoDB" id="10624976at2759"/>
<reference evidence="2" key="1">
    <citation type="submission" date="2016-10" db="EMBL/GenBank/DDBJ databases">
        <authorList>
            <person name="Benchimol M."/>
            <person name="Almeida L.G."/>
            <person name="Vasconcelos A.T."/>
            <person name="Perreira-Neves A."/>
            <person name="Rosa I.A."/>
            <person name="Tasca T."/>
            <person name="Bogo M.R."/>
            <person name="de Souza W."/>
        </authorList>
    </citation>
    <scope>NUCLEOTIDE SEQUENCE [LARGE SCALE GENOMIC DNA]</scope>
    <source>
        <strain evidence="2">K</strain>
    </source>
</reference>
<protein>
    <submittedName>
        <fullName evidence="2">Uncharacterized protein</fullName>
    </submittedName>
</protein>
<evidence type="ECO:0000256" key="1">
    <source>
        <dbReference type="SAM" id="MobiDB-lite"/>
    </source>
</evidence>
<accession>A0A1J4JP88</accession>
<organism evidence="2 3">
    <name type="scientific">Tritrichomonas foetus</name>
    <dbReference type="NCBI Taxonomy" id="1144522"/>
    <lineage>
        <taxon>Eukaryota</taxon>
        <taxon>Metamonada</taxon>
        <taxon>Parabasalia</taxon>
        <taxon>Tritrichomonadida</taxon>
        <taxon>Tritrichomonadidae</taxon>
        <taxon>Tritrichomonas</taxon>
    </lineage>
</organism>
<dbReference type="EMBL" id="MLAK01000929">
    <property type="protein sequence ID" value="OHT00967.1"/>
    <property type="molecule type" value="Genomic_DNA"/>
</dbReference>
<dbReference type="RefSeq" id="XP_068354103.1">
    <property type="nucleotide sequence ID" value="XM_068508362.1"/>
</dbReference>
<dbReference type="SUPFAM" id="SSF52047">
    <property type="entry name" value="RNI-like"/>
    <property type="match status" value="1"/>
</dbReference>
<dbReference type="InterPro" id="IPR032675">
    <property type="entry name" value="LRR_dom_sf"/>
</dbReference>
<evidence type="ECO:0000313" key="2">
    <source>
        <dbReference type="EMBL" id="OHT00967.1"/>
    </source>
</evidence>
<name>A0A1J4JP88_9EUKA</name>
<feature type="compositionally biased region" description="Polar residues" evidence="1">
    <location>
        <begin position="958"/>
        <end position="971"/>
    </location>
</feature>